<reference evidence="2" key="1">
    <citation type="submission" date="2023-07" db="EMBL/GenBank/DDBJ databases">
        <title>Comparative genomics of wheat-associated soil bacteria to identify genetic determinants of phenazine resistance.</title>
        <authorList>
            <person name="Mouncey N."/>
        </authorList>
    </citation>
    <scope>NUCLEOTIDE SEQUENCE</scope>
    <source>
        <strain evidence="2">V4I22</strain>
    </source>
</reference>
<proteinExistence type="predicted"/>
<sequence>MAFGSASMPSSSAIRVRSRPICPSSMSWSWMSAMSRQYVTPSMPCPQPKGVCLVNSIVQPDGVAGEWRARVAAVRRELIEHGPPRSPDGAPDFATVTLPERDCDQVRDLLVDERVGTVVETAVPVAANRRHRAAAQSRTSRRTSLSSSLLAALLGAAGMSGRQAVADHSRQSRCGGERDRADALPGSGAELAAQRAPRAIFSLGARHVWQRSETREAHATARSERRPHLVSGVGSG</sequence>
<organism evidence="2 3">
    <name type="scientific">Streptomyces canus</name>
    <dbReference type="NCBI Taxonomy" id="58343"/>
    <lineage>
        <taxon>Bacteria</taxon>
        <taxon>Bacillati</taxon>
        <taxon>Actinomycetota</taxon>
        <taxon>Actinomycetes</taxon>
        <taxon>Kitasatosporales</taxon>
        <taxon>Streptomycetaceae</taxon>
        <taxon>Streptomyces</taxon>
        <taxon>Streptomyces aurantiacus group</taxon>
    </lineage>
</organism>
<dbReference type="AlphaFoldDB" id="A0AAW8F2F0"/>
<evidence type="ECO:0000313" key="2">
    <source>
        <dbReference type="EMBL" id="MDQ0904032.1"/>
    </source>
</evidence>
<feature type="region of interest" description="Disordered" evidence="1">
    <location>
        <begin position="212"/>
        <end position="236"/>
    </location>
</feature>
<accession>A0AAW8F2F0</accession>
<gene>
    <name evidence="2" type="ORF">QFZ22_000017</name>
</gene>
<name>A0AAW8F2F0_9ACTN</name>
<comment type="caution">
    <text evidence="2">The sequence shown here is derived from an EMBL/GenBank/DDBJ whole genome shotgun (WGS) entry which is preliminary data.</text>
</comment>
<dbReference type="Proteomes" id="UP001234216">
    <property type="component" value="Unassembled WGS sequence"/>
</dbReference>
<feature type="compositionally biased region" description="Basic and acidic residues" evidence="1">
    <location>
        <begin position="165"/>
        <end position="182"/>
    </location>
</feature>
<feature type="region of interest" description="Disordered" evidence="1">
    <location>
        <begin position="163"/>
        <end position="190"/>
    </location>
</feature>
<evidence type="ECO:0000313" key="3">
    <source>
        <dbReference type="Proteomes" id="UP001234216"/>
    </source>
</evidence>
<protein>
    <submittedName>
        <fullName evidence="2">Uncharacterized protein</fullName>
    </submittedName>
</protein>
<evidence type="ECO:0000256" key="1">
    <source>
        <dbReference type="SAM" id="MobiDB-lite"/>
    </source>
</evidence>
<dbReference type="EMBL" id="JAUSZV010000001">
    <property type="protein sequence ID" value="MDQ0904032.1"/>
    <property type="molecule type" value="Genomic_DNA"/>
</dbReference>
<feature type="compositionally biased region" description="Basic and acidic residues" evidence="1">
    <location>
        <begin position="212"/>
        <end position="227"/>
    </location>
</feature>